<gene>
    <name evidence="10" type="primary">trpF</name>
    <name evidence="12" type="ORF">SAJA_00385</name>
</gene>
<sequence length="210" mass="21850">MTHVRTKICGLCSADDARAAVAAGADALGLVFAHNSRRRLDAARAVSISQAIGPFVSRVALFMNDDATMVSEVVESVTLDMLQFHGDETPAFCRSFGKPYMKAVAMGETDASVLQAAHDYHDAAALLLDGNRRGQPGGQGETFDWQIDLSAVGLPVVVAGGLHPGNVGQAIAALAPYAVDVSSGVEDAPGRKSADKMHAFINAVDKAGQS</sequence>
<evidence type="ECO:0000313" key="13">
    <source>
        <dbReference type="Proteomes" id="UP000285310"/>
    </source>
</evidence>
<dbReference type="SUPFAM" id="SSF51366">
    <property type="entry name" value="Ribulose-phoshate binding barrel"/>
    <property type="match status" value="1"/>
</dbReference>
<evidence type="ECO:0000313" key="12">
    <source>
        <dbReference type="EMBL" id="ROO32739.1"/>
    </source>
</evidence>
<keyword evidence="7 10" id="KW-0822">Tryptophan biosynthesis</keyword>
<dbReference type="NCBIfam" id="NF002298">
    <property type="entry name" value="PRK01222.1-4"/>
    <property type="match status" value="1"/>
</dbReference>
<evidence type="ECO:0000256" key="10">
    <source>
        <dbReference type="HAMAP-Rule" id="MF_00135"/>
    </source>
</evidence>
<evidence type="ECO:0000256" key="3">
    <source>
        <dbReference type="ARBA" id="ARBA00007571"/>
    </source>
</evidence>
<comment type="catalytic activity">
    <reaction evidence="1 10">
        <text>N-(5-phospho-beta-D-ribosyl)anthranilate = 1-(2-carboxyphenylamino)-1-deoxy-D-ribulose 5-phosphate</text>
        <dbReference type="Rhea" id="RHEA:21540"/>
        <dbReference type="ChEBI" id="CHEBI:18277"/>
        <dbReference type="ChEBI" id="CHEBI:58613"/>
        <dbReference type="EC" id="5.3.1.24"/>
    </reaction>
</comment>
<dbReference type="Gene3D" id="3.20.20.70">
    <property type="entry name" value="Aldolase class I"/>
    <property type="match status" value="1"/>
</dbReference>
<dbReference type="GO" id="GO:0004640">
    <property type="term" value="F:phosphoribosylanthranilate isomerase activity"/>
    <property type="evidence" value="ECO:0007669"/>
    <property type="project" value="UniProtKB-UniRule"/>
</dbReference>
<organism evidence="12 13">
    <name type="scientific">Salinisphaera japonica YTM-1</name>
    <dbReference type="NCBI Taxonomy" id="1209778"/>
    <lineage>
        <taxon>Bacteria</taxon>
        <taxon>Pseudomonadati</taxon>
        <taxon>Pseudomonadota</taxon>
        <taxon>Gammaproteobacteria</taxon>
        <taxon>Salinisphaerales</taxon>
        <taxon>Salinisphaeraceae</taxon>
        <taxon>Salinisphaera</taxon>
    </lineage>
</organism>
<evidence type="ECO:0000256" key="1">
    <source>
        <dbReference type="ARBA" id="ARBA00001164"/>
    </source>
</evidence>
<protein>
    <recommendedName>
        <fullName evidence="5 10">N-(5'-phosphoribosyl)anthranilate isomerase</fullName>
        <shortName evidence="10">PRAI</shortName>
        <ecNumber evidence="4 10">5.3.1.24</ecNumber>
    </recommendedName>
</protein>
<dbReference type="UniPathway" id="UPA00035">
    <property type="reaction ID" value="UER00042"/>
</dbReference>
<feature type="domain" description="N-(5'phosphoribosyl) anthranilate isomerase (PRAI)" evidence="11">
    <location>
        <begin position="7"/>
        <end position="202"/>
    </location>
</feature>
<keyword evidence="13" id="KW-1185">Reference proteome</keyword>
<dbReference type="Pfam" id="PF00697">
    <property type="entry name" value="PRAI"/>
    <property type="match status" value="1"/>
</dbReference>
<evidence type="ECO:0000256" key="5">
    <source>
        <dbReference type="ARBA" id="ARBA00022272"/>
    </source>
</evidence>
<dbReference type="EC" id="5.3.1.24" evidence="4 10"/>
<evidence type="ECO:0000256" key="2">
    <source>
        <dbReference type="ARBA" id="ARBA00004664"/>
    </source>
</evidence>
<dbReference type="PANTHER" id="PTHR42894:SF1">
    <property type="entry name" value="N-(5'-PHOSPHORIBOSYL)ANTHRANILATE ISOMERASE"/>
    <property type="match status" value="1"/>
</dbReference>
<dbReference type="HAMAP" id="MF_00135">
    <property type="entry name" value="PRAI"/>
    <property type="match status" value="1"/>
</dbReference>
<dbReference type="PANTHER" id="PTHR42894">
    <property type="entry name" value="N-(5'-PHOSPHORIBOSYL)ANTHRANILATE ISOMERASE"/>
    <property type="match status" value="1"/>
</dbReference>
<reference evidence="12 13" key="1">
    <citation type="submission" date="2013-10" db="EMBL/GenBank/DDBJ databases">
        <title>Salinisphaera japonica YTM-1 Genome Sequencing.</title>
        <authorList>
            <person name="Lai Q."/>
            <person name="Li C."/>
            <person name="Shao Z."/>
        </authorList>
    </citation>
    <scope>NUCLEOTIDE SEQUENCE [LARGE SCALE GENOMIC DNA]</scope>
    <source>
        <strain evidence="12 13">YTM-1</strain>
    </source>
</reference>
<dbReference type="InterPro" id="IPR001240">
    <property type="entry name" value="PRAI_dom"/>
</dbReference>
<evidence type="ECO:0000256" key="9">
    <source>
        <dbReference type="ARBA" id="ARBA00023235"/>
    </source>
</evidence>
<dbReference type="FunFam" id="3.20.20.70:FF:000075">
    <property type="entry name" value="Tryptophan biosynthesis protein TRP1"/>
    <property type="match status" value="1"/>
</dbReference>
<dbReference type="GO" id="GO:0000162">
    <property type="term" value="P:L-tryptophan biosynthetic process"/>
    <property type="evidence" value="ECO:0007669"/>
    <property type="project" value="UniProtKB-UniRule"/>
</dbReference>
<evidence type="ECO:0000256" key="6">
    <source>
        <dbReference type="ARBA" id="ARBA00022605"/>
    </source>
</evidence>
<evidence type="ECO:0000256" key="4">
    <source>
        <dbReference type="ARBA" id="ARBA00012572"/>
    </source>
</evidence>
<keyword evidence="9 10" id="KW-0413">Isomerase</keyword>
<dbReference type="OrthoDB" id="9796196at2"/>
<dbReference type="RefSeq" id="WP_123656670.1">
    <property type="nucleotide sequence ID" value="NZ_AYKG01000001.1"/>
</dbReference>
<dbReference type="Proteomes" id="UP000285310">
    <property type="component" value="Unassembled WGS sequence"/>
</dbReference>
<comment type="pathway">
    <text evidence="2 10">Amino-acid biosynthesis; L-tryptophan biosynthesis; L-tryptophan from chorismate: step 3/5.</text>
</comment>
<accession>A0A423Q2A4</accession>
<dbReference type="AlphaFoldDB" id="A0A423Q2A4"/>
<evidence type="ECO:0000256" key="7">
    <source>
        <dbReference type="ARBA" id="ARBA00022822"/>
    </source>
</evidence>
<comment type="similarity">
    <text evidence="3 10">Belongs to the TrpF family.</text>
</comment>
<evidence type="ECO:0000256" key="8">
    <source>
        <dbReference type="ARBA" id="ARBA00023141"/>
    </source>
</evidence>
<name>A0A423Q2A4_9GAMM</name>
<dbReference type="InterPro" id="IPR013785">
    <property type="entry name" value="Aldolase_TIM"/>
</dbReference>
<dbReference type="EMBL" id="AYKG01000001">
    <property type="protein sequence ID" value="ROO32739.1"/>
    <property type="molecule type" value="Genomic_DNA"/>
</dbReference>
<dbReference type="CDD" id="cd00405">
    <property type="entry name" value="PRAI"/>
    <property type="match status" value="1"/>
</dbReference>
<comment type="caution">
    <text evidence="12">The sequence shown here is derived from an EMBL/GenBank/DDBJ whole genome shotgun (WGS) entry which is preliminary data.</text>
</comment>
<keyword evidence="8 10" id="KW-0057">Aromatic amino acid biosynthesis</keyword>
<keyword evidence="6 10" id="KW-0028">Amino-acid biosynthesis</keyword>
<dbReference type="InParanoid" id="A0A423Q2A4"/>
<dbReference type="InterPro" id="IPR044643">
    <property type="entry name" value="TrpF_fam"/>
</dbReference>
<proteinExistence type="inferred from homology"/>
<dbReference type="InterPro" id="IPR011060">
    <property type="entry name" value="RibuloseP-bd_barrel"/>
</dbReference>
<evidence type="ECO:0000259" key="11">
    <source>
        <dbReference type="Pfam" id="PF00697"/>
    </source>
</evidence>